<feature type="domain" description="Mce/MlaD" evidence="1">
    <location>
        <begin position="38"/>
        <end position="111"/>
    </location>
</feature>
<feature type="domain" description="Mammalian cell entry C-terminal" evidence="2">
    <location>
        <begin position="119"/>
        <end position="296"/>
    </location>
</feature>
<dbReference type="GO" id="GO:0005576">
    <property type="term" value="C:extracellular region"/>
    <property type="evidence" value="ECO:0007669"/>
    <property type="project" value="TreeGrafter"/>
</dbReference>
<sequence length="336" mass="35197">MSRPSRHPVLAGVLGLALAAALAVLAFNADNLPIIGGGTTYTADFTEAAGLRTGNEVRVAGVKVGTVTRVALHGGVVRVGFRVKDTWVGDTSTVAIRIKTLLGDKVLALDPLGGASQNPRTTIPVSRTTSPFDVTEAFGQLSDTVSQIDTDALARSFDTMAQTFRNTPDSVKGALRGLSDLSRTISSRDTQLAQLLTATKQITGRLADDNAQFQALLADGNLLLAEVQRRRDAIGALLTGTQQLAVQISGLVADNTATLGPTLAALDRVTDVLQRNQDNLTRALALAGPYYRMVGNAIGNGRWFDAYLCGLVPDSYLPAGTAPSSGCVPPRTGSTR</sequence>
<dbReference type="RefSeq" id="WP_212990752.1">
    <property type="nucleotide sequence ID" value="NZ_BAABEA010000025.1"/>
</dbReference>
<dbReference type="PRINTS" id="PR01782">
    <property type="entry name" value="MCEVIRFACTOR"/>
</dbReference>
<accession>A0A919VQ44</accession>
<comment type="caution">
    <text evidence="3">The sequence shown here is derived from an EMBL/GenBank/DDBJ whole genome shotgun (WGS) entry which is preliminary data.</text>
</comment>
<protein>
    <submittedName>
        <fullName evidence="3">ABC transporter substrate-binding protein</fullName>
    </submittedName>
</protein>
<keyword evidence="4" id="KW-1185">Reference proteome</keyword>
<dbReference type="PANTHER" id="PTHR33371:SF18">
    <property type="entry name" value="MCE-FAMILY PROTEIN MCE3C"/>
    <property type="match status" value="1"/>
</dbReference>
<dbReference type="InterPro" id="IPR024516">
    <property type="entry name" value="Mce_C"/>
</dbReference>
<reference evidence="3" key="1">
    <citation type="submission" date="2021-03" db="EMBL/GenBank/DDBJ databases">
        <title>Whole genome shotgun sequence of Actinoplanes auranticolor NBRC 12245.</title>
        <authorList>
            <person name="Komaki H."/>
            <person name="Tamura T."/>
        </authorList>
    </citation>
    <scope>NUCLEOTIDE SEQUENCE</scope>
    <source>
        <strain evidence="3">NBRC 12245</strain>
    </source>
</reference>
<evidence type="ECO:0000313" key="4">
    <source>
        <dbReference type="Proteomes" id="UP000681340"/>
    </source>
</evidence>
<dbReference type="InterPro" id="IPR005693">
    <property type="entry name" value="Mce"/>
</dbReference>
<proteinExistence type="predicted"/>
<dbReference type="PANTHER" id="PTHR33371">
    <property type="entry name" value="INTERMEMBRANE PHOSPHOLIPID TRANSPORT SYSTEM BINDING PROTEIN MLAD-RELATED"/>
    <property type="match status" value="1"/>
</dbReference>
<dbReference type="Proteomes" id="UP000681340">
    <property type="component" value="Unassembled WGS sequence"/>
</dbReference>
<gene>
    <name evidence="3" type="ORF">Aau02nite_47710</name>
</gene>
<dbReference type="Pfam" id="PF02470">
    <property type="entry name" value="MlaD"/>
    <property type="match status" value="1"/>
</dbReference>
<dbReference type="NCBIfam" id="TIGR00996">
    <property type="entry name" value="Mtu_fam_mce"/>
    <property type="match status" value="1"/>
</dbReference>
<dbReference type="EMBL" id="BOQL01000038">
    <property type="protein sequence ID" value="GIM71787.1"/>
    <property type="molecule type" value="Genomic_DNA"/>
</dbReference>
<dbReference type="InterPro" id="IPR052336">
    <property type="entry name" value="MlaD_Phospholipid_Transporter"/>
</dbReference>
<dbReference type="InterPro" id="IPR003399">
    <property type="entry name" value="Mce/MlaD"/>
</dbReference>
<evidence type="ECO:0000259" key="2">
    <source>
        <dbReference type="Pfam" id="PF11887"/>
    </source>
</evidence>
<dbReference type="Pfam" id="PF11887">
    <property type="entry name" value="Mce4_CUP1"/>
    <property type="match status" value="1"/>
</dbReference>
<name>A0A919VQ44_9ACTN</name>
<organism evidence="3 4">
    <name type="scientific">Actinoplanes auranticolor</name>
    <dbReference type="NCBI Taxonomy" id="47988"/>
    <lineage>
        <taxon>Bacteria</taxon>
        <taxon>Bacillati</taxon>
        <taxon>Actinomycetota</taxon>
        <taxon>Actinomycetes</taxon>
        <taxon>Micromonosporales</taxon>
        <taxon>Micromonosporaceae</taxon>
        <taxon>Actinoplanes</taxon>
    </lineage>
</organism>
<evidence type="ECO:0000259" key="1">
    <source>
        <dbReference type="Pfam" id="PF02470"/>
    </source>
</evidence>
<evidence type="ECO:0000313" key="3">
    <source>
        <dbReference type="EMBL" id="GIM71787.1"/>
    </source>
</evidence>
<dbReference type="AlphaFoldDB" id="A0A919VQ44"/>